<keyword evidence="3" id="KW-0808">Transferase</keyword>
<dbReference type="InterPro" id="IPR000719">
    <property type="entry name" value="Prot_kinase_dom"/>
</dbReference>
<protein>
    <recommendedName>
        <fullName evidence="1">non-specific serine/threonine protein kinase</fullName>
        <ecNumber evidence="1">2.7.11.1</ecNumber>
    </recommendedName>
</protein>
<dbReference type="PANTHER" id="PTHR24343">
    <property type="entry name" value="SERINE/THREONINE KINASE"/>
    <property type="match status" value="1"/>
</dbReference>
<keyword evidence="4" id="KW-0547">Nucleotide-binding</keyword>
<dbReference type="InterPro" id="IPR008271">
    <property type="entry name" value="Ser/Thr_kinase_AS"/>
</dbReference>
<dbReference type="Gene3D" id="1.10.510.10">
    <property type="entry name" value="Transferase(Phosphotransferase) domain 1"/>
    <property type="match status" value="1"/>
</dbReference>
<organism evidence="11 12">
    <name type="scientific">Gonium pectorale</name>
    <name type="common">Green alga</name>
    <dbReference type="NCBI Taxonomy" id="33097"/>
    <lineage>
        <taxon>Eukaryota</taxon>
        <taxon>Viridiplantae</taxon>
        <taxon>Chlorophyta</taxon>
        <taxon>core chlorophytes</taxon>
        <taxon>Chlorophyceae</taxon>
        <taxon>CS clade</taxon>
        <taxon>Chlamydomonadales</taxon>
        <taxon>Volvocaceae</taxon>
        <taxon>Gonium</taxon>
    </lineage>
</organism>
<dbReference type="STRING" id="33097.A0A150GJ69"/>
<evidence type="ECO:0000313" key="11">
    <source>
        <dbReference type="EMBL" id="KXZ49824.1"/>
    </source>
</evidence>
<dbReference type="GO" id="GO:0005524">
    <property type="term" value="F:ATP binding"/>
    <property type="evidence" value="ECO:0007669"/>
    <property type="project" value="UniProtKB-KW"/>
</dbReference>
<feature type="region of interest" description="Disordered" evidence="9">
    <location>
        <begin position="445"/>
        <end position="473"/>
    </location>
</feature>
<evidence type="ECO:0000256" key="1">
    <source>
        <dbReference type="ARBA" id="ARBA00012513"/>
    </source>
</evidence>
<feature type="domain" description="Protein kinase" evidence="10">
    <location>
        <begin position="1"/>
        <end position="267"/>
    </location>
</feature>
<dbReference type="Proteomes" id="UP000075714">
    <property type="component" value="Unassembled WGS sequence"/>
</dbReference>
<keyword evidence="6" id="KW-0067">ATP-binding</keyword>
<evidence type="ECO:0000313" key="12">
    <source>
        <dbReference type="Proteomes" id="UP000075714"/>
    </source>
</evidence>
<dbReference type="PROSITE" id="PS00108">
    <property type="entry name" value="PROTEIN_KINASE_ST"/>
    <property type="match status" value="1"/>
</dbReference>
<dbReference type="AlphaFoldDB" id="A0A150GJ69"/>
<evidence type="ECO:0000256" key="3">
    <source>
        <dbReference type="ARBA" id="ARBA00022679"/>
    </source>
</evidence>
<evidence type="ECO:0000259" key="10">
    <source>
        <dbReference type="PROSITE" id="PS50011"/>
    </source>
</evidence>
<dbReference type="PANTHER" id="PTHR24343:SF558">
    <property type="entry name" value="PROTEIN KINASE DOMAIN-CONTAINING PROTEIN"/>
    <property type="match status" value="1"/>
</dbReference>
<evidence type="ECO:0000256" key="2">
    <source>
        <dbReference type="ARBA" id="ARBA00022527"/>
    </source>
</evidence>
<proteinExistence type="predicted"/>
<dbReference type="EMBL" id="LSYV01000020">
    <property type="protein sequence ID" value="KXZ49824.1"/>
    <property type="molecule type" value="Genomic_DNA"/>
</dbReference>
<dbReference type="EC" id="2.7.11.1" evidence="1"/>
<sequence>MRSPSASLYPYLNLPLARVLVPMVSQEIQLQAALSEGCLGLVRMESALLSRSHLGLVMEYIDGGTLTQYVSRRTATRFERGGLHLEEDEARYFFRQLINAVEYLHKSHVAHRDLKMCNVVLTTRRPPTLKLCDFGFAKGWDEDSCMHTRIGTPVYMSPQLIEAQRDGKAYSATAADVWACGVLLYAMLLGRFPYDHTGHPDPNSSGAHVEVLNEQLKASDGGWERTPRVAPHIQLLSNECRDLLGQLLNMDEAKRITIPNIRKHPWFTAAMPDHLDAAIREAEEKQGKLDAAMEAAHESMLKKRNTAVHELVLMAGHEFGSPAAVAAAAAATGGGALPFAAIFECGSEGECPTTPGSRCTATTTTCGGGGGNTGVVNGSSPRLQKLSPRTGAITAATTATSLAGGLSPAPSTREKAPSDCEAEVIVIDLTAVARRTKSDGLLLLAPSPSMLGGGEEVDSYRLGDSGEDTEDACADSSTACNTGAAAAAAAAAAAGGTSSAGGNGPRLLQTAQTGTAAPGADAGVIGAAVQAREVVVEVQGSVEVQAAASTVSPFATLSTADAAPTPGPAAVAASAVASAAEHGAAEQRQ</sequence>
<evidence type="ECO:0000256" key="6">
    <source>
        <dbReference type="ARBA" id="ARBA00022840"/>
    </source>
</evidence>
<evidence type="ECO:0000256" key="4">
    <source>
        <dbReference type="ARBA" id="ARBA00022741"/>
    </source>
</evidence>
<dbReference type="SMART" id="SM00220">
    <property type="entry name" value="S_TKc"/>
    <property type="match status" value="1"/>
</dbReference>
<evidence type="ECO:0000256" key="9">
    <source>
        <dbReference type="SAM" id="MobiDB-lite"/>
    </source>
</evidence>
<dbReference type="OrthoDB" id="541276at2759"/>
<evidence type="ECO:0000256" key="8">
    <source>
        <dbReference type="ARBA" id="ARBA00048679"/>
    </source>
</evidence>
<keyword evidence="2" id="KW-0723">Serine/threonine-protein kinase</keyword>
<comment type="catalytic activity">
    <reaction evidence="7">
        <text>L-threonyl-[protein] + ATP = O-phospho-L-threonyl-[protein] + ADP + H(+)</text>
        <dbReference type="Rhea" id="RHEA:46608"/>
        <dbReference type="Rhea" id="RHEA-COMP:11060"/>
        <dbReference type="Rhea" id="RHEA-COMP:11605"/>
        <dbReference type="ChEBI" id="CHEBI:15378"/>
        <dbReference type="ChEBI" id="CHEBI:30013"/>
        <dbReference type="ChEBI" id="CHEBI:30616"/>
        <dbReference type="ChEBI" id="CHEBI:61977"/>
        <dbReference type="ChEBI" id="CHEBI:456216"/>
        <dbReference type="EC" id="2.7.11.1"/>
    </reaction>
</comment>
<dbReference type="SUPFAM" id="SSF56112">
    <property type="entry name" value="Protein kinase-like (PK-like)"/>
    <property type="match status" value="1"/>
</dbReference>
<name>A0A150GJ69_GONPE</name>
<reference evidence="12" key="1">
    <citation type="journal article" date="2016" name="Nat. Commun.">
        <title>The Gonium pectorale genome demonstrates co-option of cell cycle regulation during the evolution of multicellularity.</title>
        <authorList>
            <person name="Hanschen E.R."/>
            <person name="Marriage T.N."/>
            <person name="Ferris P.J."/>
            <person name="Hamaji T."/>
            <person name="Toyoda A."/>
            <person name="Fujiyama A."/>
            <person name="Neme R."/>
            <person name="Noguchi H."/>
            <person name="Minakuchi Y."/>
            <person name="Suzuki M."/>
            <person name="Kawai-Toyooka H."/>
            <person name="Smith D.R."/>
            <person name="Sparks H."/>
            <person name="Anderson J."/>
            <person name="Bakaric R."/>
            <person name="Luria V."/>
            <person name="Karger A."/>
            <person name="Kirschner M.W."/>
            <person name="Durand P.M."/>
            <person name="Michod R.E."/>
            <person name="Nozaki H."/>
            <person name="Olson B.J."/>
        </authorList>
    </citation>
    <scope>NUCLEOTIDE SEQUENCE [LARGE SCALE GENOMIC DNA]</scope>
    <source>
        <strain evidence="12">NIES-2863</strain>
    </source>
</reference>
<comment type="catalytic activity">
    <reaction evidence="8">
        <text>L-seryl-[protein] + ATP = O-phospho-L-seryl-[protein] + ADP + H(+)</text>
        <dbReference type="Rhea" id="RHEA:17989"/>
        <dbReference type="Rhea" id="RHEA-COMP:9863"/>
        <dbReference type="Rhea" id="RHEA-COMP:11604"/>
        <dbReference type="ChEBI" id="CHEBI:15378"/>
        <dbReference type="ChEBI" id="CHEBI:29999"/>
        <dbReference type="ChEBI" id="CHEBI:30616"/>
        <dbReference type="ChEBI" id="CHEBI:83421"/>
        <dbReference type="ChEBI" id="CHEBI:456216"/>
        <dbReference type="EC" id="2.7.11.1"/>
    </reaction>
</comment>
<dbReference type="InterPro" id="IPR011009">
    <property type="entry name" value="Kinase-like_dom_sf"/>
</dbReference>
<evidence type="ECO:0000256" key="5">
    <source>
        <dbReference type="ARBA" id="ARBA00022777"/>
    </source>
</evidence>
<dbReference type="PROSITE" id="PS50011">
    <property type="entry name" value="PROTEIN_KINASE_DOM"/>
    <property type="match status" value="1"/>
</dbReference>
<gene>
    <name evidence="11" type="ORF">GPECTOR_19g275</name>
</gene>
<accession>A0A150GJ69</accession>
<comment type="caution">
    <text evidence="11">The sequence shown here is derived from an EMBL/GenBank/DDBJ whole genome shotgun (WGS) entry which is preliminary data.</text>
</comment>
<keyword evidence="12" id="KW-1185">Reference proteome</keyword>
<dbReference type="Pfam" id="PF00069">
    <property type="entry name" value="Pkinase"/>
    <property type="match status" value="1"/>
</dbReference>
<evidence type="ECO:0000256" key="7">
    <source>
        <dbReference type="ARBA" id="ARBA00047899"/>
    </source>
</evidence>
<dbReference type="GO" id="GO:0004674">
    <property type="term" value="F:protein serine/threonine kinase activity"/>
    <property type="evidence" value="ECO:0007669"/>
    <property type="project" value="UniProtKB-KW"/>
</dbReference>
<keyword evidence="5" id="KW-0418">Kinase</keyword>